<dbReference type="AlphaFoldDB" id="A0A1W1CQL9"/>
<dbReference type="EMBL" id="FPHF01000105">
    <property type="protein sequence ID" value="SFV68178.1"/>
    <property type="molecule type" value="Genomic_DNA"/>
</dbReference>
<organism evidence="1">
    <name type="scientific">hydrothermal vent metagenome</name>
    <dbReference type="NCBI Taxonomy" id="652676"/>
    <lineage>
        <taxon>unclassified sequences</taxon>
        <taxon>metagenomes</taxon>
        <taxon>ecological metagenomes</taxon>
    </lineage>
</organism>
<name>A0A1W1CQL9_9ZZZZ</name>
<protein>
    <submittedName>
        <fullName evidence="1">Uncharacterized protein</fullName>
    </submittedName>
</protein>
<accession>A0A1W1CQL9</accession>
<gene>
    <name evidence="1" type="ORF">MNB_SM-4-1357</name>
</gene>
<evidence type="ECO:0000313" key="1">
    <source>
        <dbReference type="EMBL" id="SFV68178.1"/>
    </source>
</evidence>
<reference evidence="1" key="1">
    <citation type="submission" date="2016-10" db="EMBL/GenBank/DDBJ databases">
        <authorList>
            <person name="de Groot N.N."/>
        </authorList>
    </citation>
    <scope>NUCLEOTIDE SEQUENCE</scope>
</reference>
<proteinExistence type="predicted"/>
<sequence length="61" mass="7509">MLVHINNTKDDEEFNSHREYAYVYEYDDDYDDDQKYEEKSSTDIDTYEISYETCEEEYIVP</sequence>